<protein>
    <submittedName>
        <fullName evidence="2">Uncharacterized protein</fullName>
    </submittedName>
</protein>
<evidence type="ECO:0000313" key="3">
    <source>
        <dbReference type="Proteomes" id="UP000199586"/>
    </source>
</evidence>
<dbReference type="Proteomes" id="UP000199586">
    <property type="component" value="Unassembled WGS sequence"/>
</dbReference>
<dbReference type="STRING" id="634430.SAMN04488241_11612"/>
<dbReference type="AlphaFoldDB" id="A0A1I5UV82"/>
<feature type="region of interest" description="Disordered" evidence="1">
    <location>
        <begin position="121"/>
        <end position="145"/>
    </location>
</feature>
<sequence>MTWLVLLRRFWPVLPIIALGLWGARLDQLRARHKANLAACQADRKLDHANAATAAAKAETGWLQQQVDAGKALVGREAAREPIIIHSRDMVREYAKSDAGRVLCRAADRVRAVDTLDADLAADPRPASGSTSAVPTDTAAPPARR</sequence>
<accession>A0A1I5UV82</accession>
<name>A0A1I5UV82_9SPHN</name>
<organism evidence="2 3">
    <name type="scientific">Sphingomonas rubra</name>
    <dbReference type="NCBI Taxonomy" id="634430"/>
    <lineage>
        <taxon>Bacteria</taxon>
        <taxon>Pseudomonadati</taxon>
        <taxon>Pseudomonadota</taxon>
        <taxon>Alphaproteobacteria</taxon>
        <taxon>Sphingomonadales</taxon>
        <taxon>Sphingomonadaceae</taxon>
        <taxon>Sphingomonas</taxon>
    </lineage>
</organism>
<dbReference type="OrthoDB" id="7586071at2"/>
<evidence type="ECO:0000313" key="2">
    <source>
        <dbReference type="EMBL" id="SFP98626.1"/>
    </source>
</evidence>
<dbReference type="RefSeq" id="WP_093334470.1">
    <property type="nucleotide sequence ID" value="NZ_FOXP01000016.1"/>
</dbReference>
<dbReference type="EMBL" id="FOXP01000016">
    <property type="protein sequence ID" value="SFP98626.1"/>
    <property type="molecule type" value="Genomic_DNA"/>
</dbReference>
<evidence type="ECO:0000256" key="1">
    <source>
        <dbReference type="SAM" id="MobiDB-lite"/>
    </source>
</evidence>
<gene>
    <name evidence="2" type="ORF">SAMN04488241_11612</name>
</gene>
<reference evidence="2 3" key="1">
    <citation type="submission" date="2016-10" db="EMBL/GenBank/DDBJ databases">
        <authorList>
            <person name="de Groot N.N."/>
        </authorList>
    </citation>
    <scope>NUCLEOTIDE SEQUENCE [LARGE SCALE GENOMIC DNA]</scope>
    <source>
        <strain evidence="2 3">CGMCC 1.9113</strain>
    </source>
</reference>
<proteinExistence type="predicted"/>
<keyword evidence="3" id="KW-1185">Reference proteome</keyword>